<feature type="compositionally biased region" description="Polar residues" evidence="3">
    <location>
        <begin position="17"/>
        <end position="27"/>
    </location>
</feature>
<feature type="compositionally biased region" description="Basic and acidic residues" evidence="3">
    <location>
        <begin position="159"/>
        <end position="171"/>
    </location>
</feature>
<feature type="region of interest" description="Disordered" evidence="3">
    <location>
        <begin position="1"/>
        <end position="28"/>
    </location>
</feature>
<feature type="domain" description="tRNA-splicing endonuclease subunit Sen15" evidence="4">
    <location>
        <begin position="38"/>
        <end position="146"/>
    </location>
</feature>
<dbReference type="RefSeq" id="XP_007778728.1">
    <property type="nucleotide sequence ID" value="XM_007780538.1"/>
</dbReference>
<reference evidence="6" key="1">
    <citation type="submission" date="2012-06" db="EMBL/GenBank/DDBJ databases">
        <title>The genome sequence of Coniosporium apollinis CBS 100218.</title>
        <authorList>
            <consortium name="The Broad Institute Genome Sequencing Platform"/>
            <person name="Cuomo C."/>
            <person name="Gorbushina A."/>
            <person name="Noack S."/>
            <person name="Walker B."/>
            <person name="Young S.K."/>
            <person name="Zeng Q."/>
            <person name="Gargeya S."/>
            <person name="Fitzgerald M."/>
            <person name="Haas B."/>
            <person name="Abouelleil A."/>
            <person name="Alvarado L."/>
            <person name="Arachchi H.M."/>
            <person name="Berlin A.M."/>
            <person name="Chapman S.B."/>
            <person name="Goldberg J."/>
            <person name="Griggs A."/>
            <person name="Gujja S."/>
            <person name="Hansen M."/>
            <person name="Howarth C."/>
            <person name="Imamovic A."/>
            <person name="Larimer J."/>
            <person name="McCowan C."/>
            <person name="Montmayeur A."/>
            <person name="Murphy C."/>
            <person name="Neiman D."/>
            <person name="Pearson M."/>
            <person name="Priest M."/>
            <person name="Roberts A."/>
            <person name="Saif S."/>
            <person name="Shea T."/>
            <person name="Sisk P."/>
            <person name="Sykes S."/>
            <person name="Wortman J."/>
            <person name="Nusbaum C."/>
            <person name="Birren B."/>
        </authorList>
    </citation>
    <scope>NUCLEOTIDE SEQUENCE [LARGE SCALE GENOMIC DNA]</scope>
    <source>
        <strain evidence="6">CBS 100218</strain>
    </source>
</reference>
<dbReference type="SUPFAM" id="SSF53032">
    <property type="entry name" value="tRNA-intron endonuclease catalytic domain-like"/>
    <property type="match status" value="1"/>
</dbReference>
<feature type="compositionally biased region" description="Basic and acidic residues" evidence="3">
    <location>
        <begin position="110"/>
        <end position="123"/>
    </location>
</feature>
<dbReference type="Pfam" id="PF09631">
    <property type="entry name" value="Sen15"/>
    <property type="match status" value="2"/>
</dbReference>
<dbReference type="InterPro" id="IPR018593">
    <property type="entry name" value="tRNA-endonuc_su_Sen15"/>
</dbReference>
<dbReference type="GO" id="GO:0000379">
    <property type="term" value="P:tRNA-type intron splice site recognition and cleavage"/>
    <property type="evidence" value="ECO:0007669"/>
    <property type="project" value="InterPro"/>
</dbReference>
<feature type="compositionally biased region" description="Low complexity" evidence="3">
    <location>
        <begin position="1"/>
        <end position="15"/>
    </location>
</feature>
<dbReference type="STRING" id="1168221.R7YP08"/>
<name>R7YP08_CONA1</name>
<dbReference type="GO" id="GO:0000213">
    <property type="term" value="F:tRNA-intron lyase activity"/>
    <property type="evidence" value="ECO:0007669"/>
    <property type="project" value="TreeGrafter"/>
</dbReference>
<feature type="domain" description="tRNA-splicing endonuclease subunit Sen15" evidence="4">
    <location>
        <begin position="203"/>
        <end position="233"/>
    </location>
</feature>
<feature type="region of interest" description="Disordered" evidence="3">
    <location>
        <begin position="145"/>
        <end position="200"/>
    </location>
</feature>
<dbReference type="HOGENOM" id="CLU_083361_1_0_1"/>
<evidence type="ECO:0000256" key="2">
    <source>
        <dbReference type="ARBA" id="ARBA00022694"/>
    </source>
</evidence>
<evidence type="ECO:0000259" key="4">
    <source>
        <dbReference type="Pfam" id="PF09631"/>
    </source>
</evidence>
<comment type="similarity">
    <text evidence="1">Belongs to the SEN15 family.</text>
</comment>
<protein>
    <recommendedName>
        <fullName evidence="4">tRNA-splicing endonuclease subunit Sen15 domain-containing protein</fullName>
    </recommendedName>
</protein>
<feature type="region of interest" description="Disordered" evidence="3">
    <location>
        <begin position="99"/>
        <end position="123"/>
    </location>
</feature>
<accession>R7YP08</accession>
<dbReference type="GeneID" id="19899949"/>
<evidence type="ECO:0000313" key="5">
    <source>
        <dbReference type="EMBL" id="EON63411.1"/>
    </source>
</evidence>
<gene>
    <name evidence="5" type="ORF">W97_02638</name>
</gene>
<dbReference type="Proteomes" id="UP000016924">
    <property type="component" value="Unassembled WGS sequence"/>
</dbReference>
<dbReference type="InterPro" id="IPR036167">
    <property type="entry name" value="tRNA_intron_Endo_cat-like_sf"/>
</dbReference>
<dbReference type="Gene3D" id="3.40.1350.10">
    <property type="match status" value="1"/>
</dbReference>
<dbReference type="eggNOG" id="ENOG502SC4F">
    <property type="taxonomic scope" value="Eukaryota"/>
</dbReference>
<dbReference type="GO" id="GO:0000214">
    <property type="term" value="C:tRNA-intron endonuclease complex"/>
    <property type="evidence" value="ECO:0007669"/>
    <property type="project" value="InterPro"/>
</dbReference>
<keyword evidence="6" id="KW-1185">Reference proteome</keyword>
<proteinExistence type="inferred from homology"/>
<dbReference type="AlphaFoldDB" id="R7YP08"/>
<dbReference type="EMBL" id="JH767563">
    <property type="protein sequence ID" value="EON63411.1"/>
    <property type="molecule type" value="Genomic_DNA"/>
</dbReference>
<organism evidence="5 6">
    <name type="scientific">Coniosporium apollinis (strain CBS 100218)</name>
    <name type="common">Rock-inhabiting black yeast</name>
    <dbReference type="NCBI Taxonomy" id="1168221"/>
    <lineage>
        <taxon>Eukaryota</taxon>
        <taxon>Fungi</taxon>
        <taxon>Dikarya</taxon>
        <taxon>Ascomycota</taxon>
        <taxon>Pezizomycotina</taxon>
        <taxon>Dothideomycetes</taxon>
        <taxon>Dothideomycetes incertae sedis</taxon>
        <taxon>Coniosporium</taxon>
    </lineage>
</organism>
<dbReference type="FunFam" id="3.40.1350.10:FF:000012">
    <property type="entry name" value="Probable tRNA-splicing endonuclease subunit sen-15"/>
    <property type="match status" value="1"/>
</dbReference>
<dbReference type="OMA" id="HPDDQIA"/>
<evidence type="ECO:0000256" key="1">
    <source>
        <dbReference type="ARBA" id="ARBA00006091"/>
    </source>
</evidence>
<dbReference type="InterPro" id="IPR011856">
    <property type="entry name" value="tRNA_endonuc-like_dom_sf"/>
</dbReference>
<dbReference type="PANTHER" id="PTHR28518">
    <property type="entry name" value="TRNA-SPLICING ENDONUCLEASE SUBUNIT SEN15"/>
    <property type="match status" value="1"/>
</dbReference>
<evidence type="ECO:0000256" key="3">
    <source>
        <dbReference type="SAM" id="MobiDB-lite"/>
    </source>
</evidence>
<sequence>MAAATVSPSPPSALSKLISTRTPTDSTHPAHLHHLTLQIQHNLQYQHLWTALTIHTHSPLSPHKLLPRPLISGLPPQRLYVHPDEQVELLAREARRRKQRRIQEGVKGGGKGDAEKPPPEREWVLPTQVREKWSLRRFGEVFEGIGVVPPEPADSEPVISREKTQEEKAKDDADDDTGATDSRRSETETEGATSQPAANKWRTLKRVVLATLDDDSTVVYYIVHDGIVKPRQN</sequence>
<evidence type="ECO:0000313" key="6">
    <source>
        <dbReference type="Proteomes" id="UP000016924"/>
    </source>
</evidence>
<dbReference type="OrthoDB" id="10002170at2759"/>
<dbReference type="PANTHER" id="PTHR28518:SF1">
    <property type="entry name" value="TRNA-SPLICING ENDONUCLEASE SUBUNIT SEN15"/>
    <property type="match status" value="1"/>
</dbReference>
<dbReference type="GO" id="GO:0003676">
    <property type="term" value="F:nucleic acid binding"/>
    <property type="evidence" value="ECO:0007669"/>
    <property type="project" value="InterPro"/>
</dbReference>
<keyword evidence="2" id="KW-0819">tRNA processing</keyword>
<dbReference type="InterPro" id="IPR042777">
    <property type="entry name" value="Sen15_fungi"/>
</dbReference>